<dbReference type="InterPro" id="IPR027395">
    <property type="entry name" value="WH_DNA-bd_dom"/>
</dbReference>
<dbReference type="AlphaFoldDB" id="A0AAU8K3W3"/>
<gene>
    <name evidence="2" type="ORF">ABWK59_29495</name>
</gene>
<proteinExistence type="predicted"/>
<sequence>MLNLTTYLLSRTGRAARGRLAQAAAERRLRLWHVLVMGALEDSGPYAKRELAELLEIGASDIAKTVDDLAAAGYVSCTRPAGDRRRVEADLTPAGRAALAEVRADLLAVEDELLAPLTPAERVQFTGMLTRLHPHIAGC</sequence>
<dbReference type="Gene3D" id="1.10.10.10">
    <property type="entry name" value="Winged helix-like DNA-binding domain superfamily/Winged helix DNA-binding domain"/>
    <property type="match status" value="1"/>
</dbReference>
<reference evidence="2" key="1">
    <citation type="submission" date="2024-06" db="EMBL/GenBank/DDBJ databases">
        <title>The genome sequences of Kitasatospora sp. strain HUAS MG31.</title>
        <authorList>
            <person name="Mo P."/>
        </authorList>
    </citation>
    <scope>NUCLEOTIDE SEQUENCE</scope>
    <source>
        <strain evidence="2">HUAS MG31</strain>
    </source>
</reference>
<evidence type="ECO:0000259" key="1">
    <source>
        <dbReference type="PROSITE" id="PS50995"/>
    </source>
</evidence>
<dbReference type="KEGG" id="kcm:ABWK59_29495"/>
<organism evidence="2">
    <name type="scientific">Kitasatospora camelliae</name>
    <dbReference type="NCBI Taxonomy" id="3156397"/>
    <lineage>
        <taxon>Bacteria</taxon>
        <taxon>Bacillati</taxon>
        <taxon>Actinomycetota</taxon>
        <taxon>Actinomycetes</taxon>
        <taxon>Kitasatosporales</taxon>
        <taxon>Streptomycetaceae</taxon>
        <taxon>Kitasatospora</taxon>
    </lineage>
</organism>
<dbReference type="Pfam" id="PF13601">
    <property type="entry name" value="HTH_34"/>
    <property type="match status" value="1"/>
</dbReference>
<dbReference type="PANTHER" id="PTHR33164">
    <property type="entry name" value="TRANSCRIPTIONAL REGULATOR, MARR FAMILY"/>
    <property type="match status" value="1"/>
</dbReference>
<dbReference type="InterPro" id="IPR036390">
    <property type="entry name" value="WH_DNA-bd_sf"/>
</dbReference>
<dbReference type="GO" id="GO:0003700">
    <property type="term" value="F:DNA-binding transcription factor activity"/>
    <property type="evidence" value="ECO:0007669"/>
    <property type="project" value="InterPro"/>
</dbReference>
<feature type="domain" description="HTH marR-type" evidence="1">
    <location>
        <begin position="2"/>
        <end position="134"/>
    </location>
</feature>
<dbReference type="InterPro" id="IPR039422">
    <property type="entry name" value="MarR/SlyA-like"/>
</dbReference>
<evidence type="ECO:0000313" key="2">
    <source>
        <dbReference type="EMBL" id="XCM82755.1"/>
    </source>
</evidence>
<accession>A0AAU8K3W3</accession>
<dbReference type="PANTHER" id="PTHR33164:SF57">
    <property type="entry name" value="MARR-FAMILY TRANSCRIPTIONAL REGULATOR"/>
    <property type="match status" value="1"/>
</dbReference>
<dbReference type="RefSeq" id="WP_354643688.1">
    <property type="nucleotide sequence ID" value="NZ_CP159872.1"/>
</dbReference>
<dbReference type="GO" id="GO:0006950">
    <property type="term" value="P:response to stress"/>
    <property type="evidence" value="ECO:0007669"/>
    <property type="project" value="TreeGrafter"/>
</dbReference>
<dbReference type="EMBL" id="CP159872">
    <property type="protein sequence ID" value="XCM82755.1"/>
    <property type="molecule type" value="Genomic_DNA"/>
</dbReference>
<dbReference type="InterPro" id="IPR036388">
    <property type="entry name" value="WH-like_DNA-bd_sf"/>
</dbReference>
<dbReference type="SMART" id="SM00347">
    <property type="entry name" value="HTH_MARR"/>
    <property type="match status" value="1"/>
</dbReference>
<dbReference type="InterPro" id="IPR000835">
    <property type="entry name" value="HTH_MarR-typ"/>
</dbReference>
<dbReference type="PROSITE" id="PS50995">
    <property type="entry name" value="HTH_MARR_2"/>
    <property type="match status" value="1"/>
</dbReference>
<name>A0AAU8K3W3_9ACTN</name>
<dbReference type="PRINTS" id="PR00598">
    <property type="entry name" value="HTHMARR"/>
</dbReference>
<dbReference type="SUPFAM" id="SSF46785">
    <property type="entry name" value="Winged helix' DNA-binding domain"/>
    <property type="match status" value="1"/>
</dbReference>
<protein>
    <submittedName>
        <fullName evidence="2">MarR family transcriptional regulator</fullName>
    </submittedName>
</protein>